<dbReference type="AlphaFoldDB" id="A0A5C6MQY0"/>
<dbReference type="GO" id="GO:0005506">
    <property type="term" value="F:iron ion binding"/>
    <property type="evidence" value="ECO:0007669"/>
    <property type="project" value="InterPro"/>
</dbReference>
<dbReference type="InterPro" id="IPR036396">
    <property type="entry name" value="Cyt_P450_sf"/>
</dbReference>
<evidence type="ECO:0000256" key="5">
    <source>
        <dbReference type="ARBA" id="ARBA00023004"/>
    </source>
</evidence>
<dbReference type="Gene3D" id="1.10.630.10">
    <property type="entry name" value="Cytochrome P450"/>
    <property type="match status" value="1"/>
</dbReference>
<keyword evidence="8" id="KW-1185">Reference proteome</keyword>
<dbReference type="EMBL" id="RHFK02000021">
    <property type="protein sequence ID" value="TWW56748.1"/>
    <property type="molecule type" value="Genomic_DNA"/>
</dbReference>
<evidence type="ECO:0000256" key="1">
    <source>
        <dbReference type="ARBA" id="ARBA00010617"/>
    </source>
</evidence>
<dbReference type="SUPFAM" id="SSF48264">
    <property type="entry name" value="Cytochrome P450"/>
    <property type="match status" value="1"/>
</dbReference>
<evidence type="ECO:0000313" key="7">
    <source>
        <dbReference type="EMBL" id="TWW56748.1"/>
    </source>
</evidence>
<dbReference type="InterPro" id="IPR050705">
    <property type="entry name" value="Cytochrome_P450_3A"/>
</dbReference>
<evidence type="ECO:0000256" key="4">
    <source>
        <dbReference type="ARBA" id="ARBA00023002"/>
    </source>
</evidence>
<sequence length="210" mass="23354">MKAIFALSLGYVRGWRSKTSEHWSKNEAHAPASPEYRSGIGRWGSRGAAVTSCDATLGASAGVGGGACSARPKASRFVTLALRVWRVVQMSGIHHFDEECYKKYGKVWGLYDGRQPLMCIMDTGMIKTVLVKECYSNFTNRRDLGVNGPLSDAVSVAEDEQWKRIRGILSPSFTSGRLKEMYTIMLQHSKNLLNFLNKKVEADEVIDVKE</sequence>
<dbReference type="GO" id="GO:0016705">
    <property type="term" value="F:oxidoreductase activity, acting on paired donors, with incorporation or reduction of molecular oxygen"/>
    <property type="evidence" value="ECO:0007669"/>
    <property type="project" value="InterPro"/>
</dbReference>
<keyword evidence="6" id="KW-0503">Monooxygenase</keyword>
<accession>A0A5C6MQY0</accession>
<keyword evidence="3" id="KW-0479">Metal-binding</keyword>
<organism evidence="7 8">
    <name type="scientific">Takifugu flavidus</name>
    <name type="common">sansaifugu</name>
    <dbReference type="NCBI Taxonomy" id="433684"/>
    <lineage>
        <taxon>Eukaryota</taxon>
        <taxon>Metazoa</taxon>
        <taxon>Chordata</taxon>
        <taxon>Craniata</taxon>
        <taxon>Vertebrata</taxon>
        <taxon>Euteleostomi</taxon>
        <taxon>Actinopterygii</taxon>
        <taxon>Neopterygii</taxon>
        <taxon>Teleostei</taxon>
        <taxon>Neoteleostei</taxon>
        <taxon>Acanthomorphata</taxon>
        <taxon>Eupercaria</taxon>
        <taxon>Tetraodontiformes</taxon>
        <taxon>Tetradontoidea</taxon>
        <taxon>Tetraodontidae</taxon>
        <taxon>Takifugu</taxon>
    </lineage>
</organism>
<comment type="caution">
    <text evidence="7">The sequence shown here is derived from an EMBL/GenBank/DDBJ whole genome shotgun (WGS) entry which is preliminary data.</text>
</comment>
<evidence type="ECO:0000313" key="8">
    <source>
        <dbReference type="Proteomes" id="UP000324091"/>
    </source>
</evidence>
<keyword evidence="5" id="KW-0408">Iron</keyword>
<dbReference type="GO" id="GO:0020037">
    <property type="term" value="F:heme binding"/>
    <property type="evidence" value="ECO:0007669"/>
    <property type="project" value="InterPro"/>
</dbReference>
<dbReference type="GO" id="GO:0008395">
    <property type="term" value="F:steroid hydroxylase activity"/>
    <property type="evidence" value="ECO:0007669"/>
    <property type="project" value="TreeGrafter"/>
</dbReference>
<dbReference type="InterPro" id="IPR001128">
    <property type="entry name" value="Cyt_P450"/>
</dbReference>
<keyword evidence="2" id="KW-0349">Heme</keyword>
<evidence type="ECO:0000256" key="6">
    <source>
        <dbReference type="ARBA" id="ARBA00023033"/>
    </source>
</evidence>
<dbReference type="Proteomes" id="UP000324091">
    <property type="component" value="Chromosome 8"/>
</dbReference>
<reference evidence="7 8" key="1">
    <citation type="submission" date="2019-04" db="EMBL/GenBank/DDBJ databases">
        <title>Chromosome genome assembly for Takifugu flavidus.</title>
        <authorList>
            <person name="Xiao S."/>
        </authorList>
    </citation>
    <scope>NUCLEOTIDE SEQUENCE [LARGE SCALE GENOMIC DNA]</scope>
    <source>
        <strain evidence="7">HTHZ2018</strain>
        <tissue evidence="7">Muscle</tissue>
    </source>
</reference>
<keyword evidence="4" id="KW-0560">Oxidoreductase</keyword>
<dbReference type="Pfam" id="PF00067">
    <property type="entry name" value="p450"/>
    <property type="match status" value="1"/>
</dbReference>
<gene>
    <name evidence="7" type="ORF">D4764_08G0007350</name>
</gene>
<protein>
    <submittedName>
        <fullName evidence="7">Cytochrome P450 3A40</fullName>
    </submittedName>
</protein>
<evidence type="ECO:0000256" key="2">
    <source>
        <dbReference type="ARBA" id="ARBA00022617"/>
    </source>
</evidence>
<evidence type="ECO:0000256" key="3">
    <source>
        <dbReference type="ARBA" id="ARBA00022723"/>
    </source>
</evidence>
<dbReference type="PANTHER" id="PTHR24302">
    <property type="entry name" value="CYTOCHROME P450 FAMILY 3"/>
    <property type="match status" value="1"/>
</dbReference>
<comment type="similarity">
    <text evidence="1">Belongs to the cytochrome P450 family.</text>
</comment>
<name>A0A5C6MQY0_9TELE</name>
<proteinExistence type="inferred from homology"/>
<dbReference type="PANTHER" id="PTHR24302:SF15">
    <property type="entry name" value="FATTY-ACID PEROXYGENASE"/>
    <property type="match status" value="1"/>
</dbReference>